<dbReference type="Proteomes" id="UP000515679">
    <property type="component" value="Chromosome"/>
</dbReference>
<proteinExistence type="predicted"/>
<protein>
    <submittedName>
        <fullName evidence="2">Cytochrome c oxidase subunit 2A</fullName>
    </submittedName>
</protein>
<accession>A0A7G5BYW9</accession>
<feature type="transmembrane region" description="Helical" evidence="1">
    <location>
        <begin position="22"/>
        <end position="46"/>
    </location>
</feature>
<reference evidence="2 3" key="1">
    <citation type="submission" date="2019-07" db="EMBL/GenBank/DDBJ databases">
        <authorList>
            <person name="Kim J.K."/>
            <person name="Cheong H.-M."/>
            <person name="Choi Y."/>
            <person name="Hwang K.J."/>
            <person name="Lee S."/>
            <person name="Choi C."/>
        </authorList>
    </citation>
    <scope>NUCLEOTIDE SEQUENCE [LARGE SCALE GENOMIC DNA]</scope>
    <source>
        <strain evidence="2 3">KS 22</strain>
    </source>
</reference>
<keyword evidence="1" id="KW-0472">Membrane</keyword>
<name>A0A7G5BYW9_9BACL</name>
<keyword evidence="1" id="KW-0812">Transmembrane</keyword>
<evidence type="ECO:0000256" key="1">
    <source>
        <dbReference type="SAM" id="Phobius"/>
    </source>
</evidence>
<gene>
    <name evidence="2" type="ORF">FPL14_13825</name>
</gene>
<dbReference type="EMBL" id="CP041969">
    <property type="protein sequence ID" value="QMV42153.1"/>
    <property type="molecule type" value="Genomic_DNA"/>
</dbReference>
<organism evidence="2 3">
    <name type="scientific">Cohnella cholangitidis</name>
    <dbReference type="NCBI Taxonomy" id="2598458"/>
    <lineage>
        <taxon>Bacteria</taxon>
        <taxon>Bacillati</taxon>
        <taxon>Bacillota</taxon>
        <taxon>Bacilli</taxon>
        <taxon>Bacillales</taxon>
        <taxon>Paenibacillaceae</taxon>
        <taxon>Cohnella</taxon>
    </lineage>
</organism>
<dbReference type="AlphaFoldDB" id="A0A7G5BYW9"/>
<keyword evidence="1" id="KW-1133">Transmembrane helix</keyword>
<keyword evidence="3" id="KW-1185">Reference proteome</keyword>
<evidence type="ECO:0000313" key="2">
    <source>
        <dbReference type="EMBL" id="QMV42153.1"/>
    </source>
</evidence>
<dbReference type="KEGG" id="cchl:FPL14_13825"/>
<sequence length="49" mass="5504">MESVKPNRDDDRNRSEAHSQKGTLLSVFMVGAFIALLFVAVFGLYMSRV</sequence>
<evidence type="ECO:0000313" key="3">
    <source>
        <dbReference type="Proteomes" id="UP000515679"/>
    </source>
</evidence>
<dbReference type="RefSeq" id="WP_182303552.1">
    <property type="nucleotide sequence ID" value="NZ_CP041969.1"/>
</dbReference>